<feature type="region of interest" description="Disordered" evidence="2">
    <location>
        <begin position="999"/>
        <end position="1019"/>
    </location>
</feature>
<comment type="caution">
    <text evidence="3">The sequence shown here is derived from an EMBL/GenBank/DDBJ whole genome shotgun (WGS) entry which is preliminary data.</text>
</comment>
<name>A0A4Z1SRL9_GIAMU</name>
<keyword evidence="1" id="KW-0175">Coiled coil</keyword>
<evidence type="ECO:0000256" key="2">
    <source>
        <dbReference type="SAM" id="MobiDB-lite"/>
    </source>
</evidence>
<dbReference type="EMBL" id="VDLU01000002">
    <property type="protein sequence ID" value="TNJ28516.1"/>
    <property type="molecule type" value="Genomic_DNA"/>
</dbReference>
<dbReference type="Gene3D" id="1.20.920.20">
    <property type="match status" value="1"/>
</dbReference>
<feature type="coiled-coil region" evidence="1">
    <location>
        <begin position="1833"/>
        <end position="1959"/>
    </location>
</feature>
<feature type="coiled-coil region" evidence="1">
    <location>
        <begin position="1632"/>
        <end position="1809"/>
    </location>
</feature>
<feature type="coiled-coil region" evidence="1">
    <location>
        <begin position="649"/>
        <end position="725"/>
    </location>
</feature>
<evidence type="ECO:0000256" key="1">
    <source>
        <dbReference type="SAM" id="Coils"/>
    </source>
</evidence>
<feature type="coiled-coil region" evidence="1">
    <location>
        <begin position="458"/>
        <end position="623"/>
    </location>
</feature>
<accession>A0A4Z1SRL9</accession>
<feature type="coiled-coil region" evidence="1">
    <location>
        <begin position="1429"/>
        <end position="1554"/>
    </location>
</feature>
<dbReference type="VEuPathDB" id="GiardiaDB:GMRT_11903"/>
<proteinExistence type="predicted"/>
<sequence>MDTRNYALHLDNSEWLKMFKVFLAVNEKAEHAASQPSFLKPSMDPEFALVFDWLHAHDYNKTRLVLEVESFNVLDLKRFNFASLGLEPLGALSPGTSHLEQIVLYLQNPSSNSHRSSFLSTATALSAGDSNPHLLSQDPKGASTDLSNASRIQELEETLSRYKRKHNELMYEWKARLSSLKEELVQRGKLLDERDAEITRLRNQLLSSNGQVGLEQEELVQTIASLKRDNSKLAHEVERLQGEARAADLSSQNARDALAVEKQTSERIRLEFQAAEERLHQLEETLKRCATGEDAAQSNLAALTDALNSANSVKARLQEELADANATLSSYLEKLHEKDGQYLRLADEKGELATKLAALEAVRGRLEKEVAQLNQRLAGSQEQLSALQQRQLQDTSEMGLKDQQQRGTIKQLELRLQSSLENAHMLDAERQAQQKTITGLRQDLAKNQSELMQATSSLSELGARYAGLESQYKELHDQYTQAMKERKALADKKQAAEEQIARLTAAIETLKTEYSRAYECSADLGERNSTMAEELARLKSELAGANATNTQREETMAQLREKLDSKEQELQRLLEEKSALIATHTQLEAEYRAFRSNEVVTCAAETKQKLMETEVAFAALQQRYDRVDHELRTELGILTARNEEFTSTCEMLKEKNGKLMTELQAAIQDKIHAEANTLALQTAQDALATESTQLRERLDDATSTIQKQQDATAILQAESAKLQQELIEKATRIGELELQVIRLEGKDAEIASLASSIQIYKDTVASLNEKVSSLEIDAIQRQQLCQNLEQQLSIFSESRAEQTAAITKLQERNTNVSQALATLNQKYEALVEQHESLHNENKVLQSEGAARKDAESEARASLHLREQEIASLTAELTELKERHSLAAQEQAEEYLVIKHQYQRMLEDERQRASAELAQARAQIDVETAILKNRVEDLETQIQLERKRNDTLTESLMMVRASFSCENRISESKLALSPPQTPTSHTLSHESPMLATVAKVPRPRRASANQKPQMESPSIASSTSVQKVILRTEAIQCNTLSDEVVDELHEAREKCAELSSALSVVQLDYEEKCNALQRLEQQAATQAEDLAVKVMDLERGRAEIEQLRSAAFVSEALVAELRQQVSEAQEESNLLRVKLSDANITESNTVITLEKRIDDLQAQLTQVTRDRAKLAEESERAKEAAKRAKEDQITAVKAEEALTQAREADLRAIYDKVLLLYSAYKSEYNFDPIQRTSYAEFLTSNSMDAFTVAFFPDVDQAGIPALTDKQSDRYMRASGFNPFRSAGVNDDSTLTSVSKSQRHVTFSLTESQTREPVPGRILVDRTCIVRVLDSMVKKFDVIIQNVKEINGHLLREAKEAKQHSTEATSQHVTLSREYSALLDRCTTAEESVRTLELKLAQTAHKASEGEMLRSRYELLNTEYQKSIEIISEAQTKLTDAEHQIQRLQQSNQSLVDVVSDQKAQLQQFDDTKLQLEHRIQTQQQELVARNADLAAVQQQCKTQAEELARLEAGVLRMDGVESSMKQLLEERTASIESLRAQLQGLTVEKADLNARLLQQVEKGEQTAMGLTRVTHELSTVQLELSEAQAALKAKDVELESMVSARNLLQTRFNALQEENTELMSGKARLDGELLQANMRLEAAALRLSQLESEKTTLQSTFNALKDCNSESVRDQEALQQELRLLRAQLEERDTLRDELQKTHQLYTEAEDELKQASTEMQMIVIGKEKLQAELSRVEAHATALERENTSLQTELIEVREKFLAGEKVQAELESDRCILANKITVLTEEKQKAEDTIERLEEALAQKEGVTSDLVKSLNSSNRAVNPEVVSEVQQKYEEEIQRLTGEVQTLLEENLQLAEAAKGLQAELDATNRALAERDEQVAQFDLDAIRKKNEFEVALQVLRGDNERRYQQLLNEKMTLENQVSARDVELTVLQSEKQRLGERIRTLEDNVQRLSELASATAAPIPSMKLSTAESLLQFPAPRGDGGVYTQRNTQPVTLSSLQPLGQPSEISIHQVLESNTSSIADSAYGPPVTAQNVNTHTRAPIVSVETSLLPAQGSVLESITTETLPVSTPMAPVPIVDTEVMMIPELNDSAVDALVKQFLTDGE</sequence>
<reference evidence="3 4" key="1">
    <citation type="submission" date="2019-05" db="EMBL/GenBank/DDBJ databases">
        <title>The compact genome of Giardia muris reveals important steps in the evolution of intestinal protozoan parasites.</title>
        <authorList>
            <person name="Xu F."/>
            <person name="Jimenez-Gonzalez A."/>
            <person name="Einarsson E."/>
            <person name="Astvaldsson A."/>
            <person name="Peirasmaki D."/>
            <person name="Eckmann L."/>
            <person name="Andersson J.O."/>
            <person name="Svard S.G."/>
            <person name="Jerlstrom-Hultqvist J."/>
        </authorList>
    </citation>
    <scope>NUCLEOTIDE SEQUENCE [LARGE SCALE GENOMIC DNA]</scope>
    <source>
        <strain evidence="3 4">Roberts-Thomson</strain>
    </source>
</reference>
<dbReference type="Proteomes" id="UP000315496">
    <property type="component" value="Chromosome 2"/>
</dbReference>
<feature type="coiled-coil region" evidence="1">
    <location>
        <begin position="216"/>
        <end position="429"/>
    </location>
</feature>
<feature type="coiled-coil region" evidence="1">
    <location>
        <begin position="806"/>
        <end position="954"/>
    </location>
</feature>
<feature type="coiled-coil region" evidence="1">
    <location>
        <begin position="1040"/>
        <end position="1088"/>
    </location>
</feature>
<evidence type="ECO:0000313" key="4">
    <source>
        <dbReference type="Proteomes" id="UP000315496"/>
    </source>
</evidence>
<feature type="compositionally biased region" description="Polar residues" evidence="2">
    <location>
        <begin position="1006"/>
        <end position="1019"/>
    </location>
</feature>
<organism evidence="3 4">
    <name type="scientific">Giardia muris</name>
    <dbReference type="NCBI Taxonomy" id="5742"/>
    <lineage>
        <taxon>Eukaryota</taxon>
        <taxon>Metamonada</taxon>
        <taxon>Diplomonadida</taxon>
        <taxon>Hexamitidae</taxon>
        <taxon>Giardiinae</taxon>
        <taxon>Giardia</taxon>
    </lineage>
</organism>
<dbReference type="OrthoDB" id="10255512at2759"/>
<dbReference type="PANTHER" id="PTHR18937">
    <property type="entry name" value="STRUCTURAL MAINTENANCE OF CHROMOSOMES SMC FAMILY MEMBER"/>
    <property type="match status" value="1"/>
</dbReference>
<keyword evidence="4" id="KW-1185">Reference proteome</keyword>
<feature type="coiled-coil region" evidence="1">
    <location>
        <begin position="1117"/>
        <end position="1190"/>
    </location>
</feature>
<evidence type="ECO:0000313" key="3">
    <source>
        <dbReference type="EMBL" id="TNJ28516.1"/>
    </source>
</evidence>
<gene>
    <name evidence="3" type="ORF">GMRT_11903</name>
</gene>
<protein>
    <submittedName>
        <fullName evidence="3">Uncharacterized protein</fullName>
    </submittedName>
</protein>